<keyword evidence="4" id="KW-0145">Chemotaxis</keyword>
<comment type="catalytic activity">
    <reaction evidence="3">
        <text>[protein]-L-glutamate 5-O-methyl ester + H2O = L-glutamyl-[protein] + methanol + H(+)</text>
        <dbReference type="Rhea" id="RHEA:23236"/>
        <dbReference type="Rhea" id="RHEA-COMP:10208"/>
        <dbReference type="Rhea" id="RHEA-COMP:10311"/>
        <dbReference type="ChEBI" id="CHEBI:15377"/>
        <dbReference type="ChEBI" id="CHEBI:15378"/>
        <dbReference type="ChEBI" id="CHEBI:17790"/>
        <dbReference type="ChEBI" id="CHEBI:29973"/>
        <dbReference type="ChEBI" id="CHEBI:82795"/>
        <dbReference type="EC" id="3.1.1.61"/>
    </reaction>
</comment>
<sequence length="376" mass="41556">MASQLPRHKKKGSDGLCPPFARINSNTNPTCMKLPHHDIIVIGTSAGGMAVLCDLLEKLPGDLPASIFIVQHLSHDSNSDILVERLSKVTAFKCQVAQHEQTIKQGHLYFVPQDKHLLLQKGRMLVTKGPRENLFRPAIDPLFRSAAAAYGPRVIGIVLTGMLQDGTVGMEMIKRSGGITMVQAPSEAEYPDMPQSVLNEIEVDYVATVAEMADLLPELVFVPASATAEIPEDITYEASIAERLMLDSGKIEDTDLMGPRSPFSCPSCGGALWEVNQGHVRHYRCHAGHAFTPEAYLNANVESVEETLWVALRMLEERRTMLSAMAEQDRRKGHAHWSEAQEDRANELKIHIARIRHLLLSNANAKHRHDGQSESA</sequence>
<feature type="domain" description="CheB-type methylesterase" evidence="5">
    <location>
        <begin position="33"/>
        <end position="223"/>
    </location>
</feature>
<name>A0ABW2DMF5_9BACT</name>
<dbReference type="Gene3D" id="3.40.50.180">
    <property type="entry name" value="Methylesterase CheB, C-terminal domain"/>
    <property type="match status" value="1"/>
</dbReference>
<dbReference type="RefSeq" id="WP_161486763.1">
    <property type="nucleotide sequence ID" value="NZ_LRML01000015.1"/>
</dbReference>
<feature type="active site" evidence="4">
    <location>
        <position position="165"/>
    </location>
</feature>
<comment type="caution">
    <text evidence="6">The sequence shown here is derived from an EMBL/GenBank/DDBJ whole genome shotgun (WGS) entry which is preliminary data.</text>
</comment>
<dbReference type="Proteomes" id="UP001596405">
    <property type="component" value="Unassembled WGS sequence"/>
</dbReference>
<protein>
    <recommendedName>
        <fullName evidence="2">protein-glutamate methylesterase</fullName>
        <ecNumber evidence="2">3.1.1.61</ecNumber>
    </recommendedName>
</protein>
<keyword evidence="1 4" id="KW-0378">Hydrolase</keyword>
<proteinExistence type="predicted"/>
<dbReference type="PANTHER" id="PTHR42872">
    <property type="entry name" value="PROTEIN-GLUTAMATE METHYLESTERASE/PROTEIN-GLUTAMINE GLUTAMINASE"/>
    <property type="match status" value="1"/>
</dbReference>
<feature type="active site" evidence="4">
    <location>
        <position position="45"/>
    </location>
</feature>
<dbReference type="Pfam" id="PF01339">
    <property type="entry name" value="CheB_methylest"/>
    <property type="match status" value="1"/>
</dbReference>
<accession>A0ABW2DMF5</accession>
<gene>
    <name evidence="6" type="ORF">ACFQHR_15465</name>
</gene>
<evidence type="ECO:0000256" key="4">
    <source>
        <dbReference type="PROSITE-ProRule" id="PRU00050"/>
    </source>
</evidence>
<dbReference type="EMBL" id="JBHSYQ010000008">
    <property type="protein sequence ID" value="MFC6999037.1"/>
    <property type="molecule type" value="Genomic_DNA"/>
</dbReference>
<dbReference type="InterPro" id="IPR011247">
    <property type="entry name" value="Chemotax_prot-Glu_Me-esterase"/>
</dbReference>
<evidence type="ECO:0000256" key="1">
    <source>
        <dbReference type="ARBA" id="ARBA00022801"/>
    </source>
</evidence>
<evidence type="ECO:0000256" key="2">
    <source>
        <dbReference type="ARBA" id="ARBA00039140"/>
    </source>
</evidence>
<feature type="active site" evidence="4">
    <location>
        <position position="72"/>
    </location>
</feature>
<evidence type="ECO:0000313" key="7">
    <source>
        <dbReference type="Proteomes" id="UP001596405"/>
    </source>
</evidence>
<dbReference type="CDD" id="cd16433">
    <property type="entry name" value="CheB"/>
    <property type="match status" value="1"/>
</dbReference>
<evidence type="ECO:0000259" key="5">
    <source>
        <dbReference type="PROSITE" id="PS50122"/>
    </source>
</evidence>
<dbReference type="PANTHER" id="PTHR42872:SF6">
    <property type="entry name" value="PROTEIN-GLUTAMATE METHYLESTERASE_PROTEIN-GLUTAMINE GLUTAMINASE"/>
    <property type="match status" value="1"/>
</dbReference>
<evidence type="ECO:0000313" key="6">
    <source>
        <dbReference type="EMBL" id="MFC6999037.1"/>
    </source>
</evidence>
<evidence type="ECO:0000256" key="3">
    <source>
        <dbReference type="ARBA" id="ARBA00048267"/>
    </source>
</evidence>
<dbReference type="EC" id="3.1.1.61" evidence="2"/>
<dbReference type="InterPro" id="IPR000673">
    <property type="entry name" value="Sig_transdc_resp-reg_Me-estase"/>
</dbReference>
<organism evidence="6 7">
    <name type="scientific">Rufibacter roseus</name>
    <dbReference type="NCBI Taxonomy" id="1567108"/>
    <lineage>
        <taxon>Bacteria</taxon>
        <taxon>Pseudomonadati</taxon>
        <taxon>Bacteroidota</taxon>
        <taxon>Cytophagia</taxon>
        <taxon>Cytophagales</taxon>
        <taxon>Hymenobacteraceae</taxon>
        <taxon>Rufibacter</taxon>
    </lineage>
</organism>
<dbReference type="PIRSF" id="PIRSF036461">
    <property type="entry name" value="Chmtx_methlestr"/>
    <property type="match status" value="1"/>
</dbReference>
<dbReference type="PROSITE" id="PS50122">
    <property type="entry name" value="CHEB"/>
    <property type="match status" value="1"/>
</dbReference>
<dbReference type="InterPro" id="IPR035909">
    <property type="entry name" value="CheB_C"/>
</dbReference>
<keyword evidence="7" id="KW-1185">Reference proteome</keyword>
<reference evidence="7" key="1">
    <citation type="journal article" date="2019" name="Int. J. Syst. Evol. Microbiol.">
        <title>The Global Catalogue of Microorganisms (GCM) 10K type strain sequencing project: providing services to taxonomists for standard genome sequencing and annotation.</title>
        <authorList>
            <consortium name="The Broad Institute Genomics Platform"/>
            <consortium name="The Broad Institute Genome Sequencing Center for Infectious Disease"/>
            <person name="Wu L."/>
            <person name="Ma J."/>
        </authorList>
    </citation>
    <scope>NUCLEOTIDE SEQUENCE [LARGE SCALE GENOMIC DNA]</scope>
    <source>
        <strain evidence="7">CGMCC 4.7393</strain>
    </source>
</reference>
<dbReference type="SUPFAM" id="SSF52738">
    <property type="entry name" value="Methylesterase CheB, C-terminal domain"/>
    <property type="match status" value="1"/>
</dbReference>